<evidence type="ECO:0000256" key="1">
    <source>
        <dbReference type="SAM" id="MobiDB-lite"/>
    </source>
</evidence>
<dbReference type="PANTHER" id="PTHR37166:SF1">
    <property type="entry name" value="PROTEIN FLAG"/>
    <property type="match status" value="1"/>
</dbReference>
<dbReference type="STRING" id="1454001.AW08_03064"/>
<organism evidence="2 3">
    <name type="scientific">Candidatus Accumulibacter adjunctus</name>
    <dbReference type="NCBI Taxonomy" id="1454001"/>
    <lineage>
        <taxon>Bacteria</taxon>
        <taxon>Pseudomonadati</taxon>
        <taxon>Pseudomonadota</taxon>
        <taxon>Betaproteobacteria</taxon>
        <taxon>Candidatus Accumulibacter</taxon>
    </lineage>
</organism>
<sequence>MNIQPTGTSLPTHAQLMLNPAEREARRIGAGGAAAAESEQSPTEKLQPGARERLEAATESVREFVQPINSDIEFSVNDDTGQLVVKIIDRNTKEVIRQMPSDEMIAIARTLDSIKGLFVKQSA</sequence>
<reference evidence="2" key="1">
    <citation type="submission" date="2014-02" db="EMBL/GenBank/DDBJ databases">
        <title>Expanding our view of genomic diversity in Candidatus Accumulibacter clades.</title>
        <authorList>
            <person name="Skennerton C.T."/>
            <person name="Barr J.J."/>
            <person name="Slater F.R."/>
            <person name="Bond P.L."/>
            <person name="Tyson G.W."/>
        </authorList>
    </citation>
    <scope>NUCLEOTIDE SEQUENCE [LARGE SCALE GENOMIC DNA]</scope>
</reference>
<keyword evidence="3" id="KW-1185">Reference proteome</keyword>
<dbReference type="InterPro" id="IPR005186">
    <property type="entry name" value="FlaG"/>
</dbReference>
<name>A0A011PH26_9PROT</name>
<dbReference type="PANTHER" id="PTHR37166">
    <property type="entry name" value="PROTEIN FLAG"/>
    <property type="match status" value="1"/>
</dbReference>
<accession>A0A011PH26</accession>
<evidence type="ECO:0000313" key="2">
    <source>
        <dbReference type="EMBL" id="EXI65544.1"/>
    </source>
</evidence>
<dbReference type="PATRIC" id="fig|1454001.3.peg.3107"/>
<dbReference type="InterPro" id="IPR035924">
    <property type="entry name" value="FlaG-like_sf"/>
</dbReference>
<keyword evidence="2" id="KW-0969">Cilium</keyword>
<dbReference type="Proteomes" id="UP000020218">
    <property type="component" value="Unassembled WGS sequence"/>
</dbReference>
<dbReference type="Gene3D" id="3.30.160.170">
    <property type="entry name" value="FlaG-like"/>
    <property type="match status" value="1"/>
</dbReference>
<dbReference type="SUPFAM" id="SSF160214">
    <property type="entry name" value="FlaG-like"/>
    <property type="match status" value="1"/>
</dbReference>
<dbReference type="EMBL" id="JFAX01000021">
    <property type="protein sequence ID" value="EXI65544.1"/>
    <property type="molecule type" value="Genomic_DNA"/>
</dbReference>
<feature type="region of interest" description="Disordered" evidence="1">
    <location>
        <begin position="24"/>
        <end position="58"/>
    </location>
</feature>
<keyword evidence="2" id="KW-0282">Flagellum</keyword>
<evidence type="ECO:0000313" key="3">
    <source>
        <dbReference type="Proteomes" id="UP000020218"/>
    </source>
</evidence>
<protein>
    <submittedName>
        <fullName evidence="2">Flagellar protein FlaG</fullName>
    </submittedName>
</protein>
<dbReference type="Pfam" id="PF03646">
    <property type="entry name" value="FlaG"/>
    <property type="match status" value="1"/>
</dbReference>
<proteinExistence type="predicted"/>
<gene>
    <name evidence="2" type="ORF">AW08_03064</name>
</gene>
<dbReference type="AlphaFoldDB" id="A0A011PH26"/>
<comment type="caution">
    <text evidence="2">The sequence shown here is derived from an EMBL/GenBank/DDBJ whole genome shotgun (WGS) entry which is preliminary data.</text>
</comment>
<keyword evidence="2" id="KW-0966">Cell projection</keyword>